<dbReference type="EMBL" id="KE652205">
    <property type="protein sequence ID" value="EQL03554.1"/>
    <property type="molecule type" value="Genomic_DNA"/>
</dbReference>
<protein>
    <submittedName>
        <fullName evidence="2">Protein kinase domain protein</fullName>
    </submittedName>
</protein>
<proteinExistence type="predicted"/>
<reference evidence="2 3" key="1">
    <citation type="journal article" date="2013" name="Chin. Sci. Bull.">
        <title>Genome survey uncovers the secrets of sex and lifestyle in caterpillar fungus.</title>
        <authorList>
            <person name="Hu X."/>
            <person name="Zhang Y."/>
            <person name="Xiao G."/>
            <person name="Zheng P."/>
            <person name="Xia Y."/>
            <person name="Zhang X."/>
            <person name="St Leger R.J."/>
            <person name="Liu X."/>
            <person name="Wang C."/>
        </authorList>
    </citation>
    <scope>NUCLEOTIDE SEQUENCE [LARGE SCALE GENOMIC DNA]</scope>
    <source>
        <strain evidence="3">Co18 / CGMCC 3.14243</strain>
        <tissue evidence="2">Fruit-body</tissue>
    </source>
</reference>
<evidence type="ECO:0000313" key="2">
    <source>
        <dbReference type="EMBL" id="EQL03554.1"/>
    </source>
</evidence>
<dbReference type="GO" id="GO:0016301">
    <property type="term" value="F:kinase activity"/>
    <property type="evidence" value="ECO:0007669"/>
    <property type="project" value="UniProtKB-KW"/>
</dbReference>
<dbReference type="Gene3D" id="3.90.1200.10">
    <property type="match status" value="1"/>
</dbReference>
<dbReference type="CDD" id="cd05120">
    <property type="entry name" value="APH_ChoK_like"/>
    <property type="match status" value="1"/>
</dbReference>
<evidence type="ECO:0000259" key="1">
    <source>
        <dbReference type="Pfam" id="PF01636"/>
    </source>
</evidence>
<evidence type="ECO:0000313" key="3">
    <source>
        <dbReference type="Proteomes" id="UP000019374"/>
    </source>
</evidence>
<dbReference type="HOGENOM" id="CLU_021768_7_0_1"/>
<dbReference type="OrthoDB" id="5404599at2759"/>
<dbReference type="PANTHER" id="PTHR21310">
    <property type="entry name" value="AMINOGLYCOSIDE PHOSPHOTRANSFERASE-RELATED-RELATED"/>
    <property type="match status" value="1"/>
</dbReference>
<sequence length="280" mass="32552">MAPHEYHYADSSDEESEKFDHSFEKRQIAWQFGCIVSLIQPNLVLKQGAKVRPAEMRAMRLVQEHTPDIPIPRIRASEFRFEKNGIPWYGALQMEYIPGKTLEAAWAEHGKATQHRVCQDIWDLIARIRTIPRPDDLAPGLYRTADGSPSRDPLLGCNNDIAPRELDDESLRNRIYTRYVNANGLSYRDCRNMPDLLPRSTTSVFAHGDINPRNIMVDNNCRIIALLDWESSGWFPDYWEYAQMMKFCSSAGHEWQQQMEKSKPEPWDITIIQKARRVLF</sequence>
<dbReference type="AlphaFoldDB" id="T5ALT2"/>
<dbReference type="InterPro" id="IPR051678">
    <property type="entry name" value="AGP_Transferase"/>
</dbReference>
<gene>
    <name evidence="2" type="ORF">OCS_00746</name>
</gene>
<dbReference type="SUPFAM" id="SSF56112">
    <property type="entry name" value="Protein kinase-like (PK-like)"/>
    <property type="match status" value="1"/>
</dbReference>
<name>T5ALT2_OPHSC</name>
<dbReference type="PANTHER" id="PTHR21310:SF15">
    <property type="entry name" value="AMINOGLYCOSIDE PHOSPHOTRANSFERASE DOMAIN-CONTAINING PROTEIN"/>
    <property type="match status" value="1"/>
</dbReference>
<dbReference type="eggNOG" id="ENOG502RMZ1">
    <property type="taxonomic scope" value="Eukaryota"/>
</dbReference>
<keyword evidence="2" id="KW-0418">Kinase</keyword>
<dbReference type="Proteomes" id="UP000019374">
    <property type="component" value="Unassembled WGS sequence"/>
</dbReference>
<dbReference type="Pfam" id="PF01636">
    <property type="entry name" value="APH"/>
    <property type="match status" value="1"/>
</dbReference>
<feature type="domain" description="Aminoglycoside phosphotransferase" evidence="1">
    <location>
        <begin position="52"/>
        <end position="257"/>
    </location>
</feature>
<accession>T5ALT2</accession>
<dbReference type="InterPro" id="IPR011009">
    <property type="entry name" value="Kinase-like_dom_sf"/>
</dbReference>
<keyword evidence="2" id="KW-0808">Transferase</keyword>
<organism evidence="2 3">
    <name type="scientific">Ophiocordyceps sinensis (strain Co18 / CGMCC 3.14243)</name>
    <name type="common">Yarsagumba caterpillar fungus</name>
    <name type="synonym">Hirsutella sinensis</name>
    <dbReference type="NCBI Taxonomy" id="911162"/>
    <lineage>
        <taxon>Eukaryota</taxon>
        <taxon>Fungi</taxon>
        <taxon>Dikarya</taxon>
        <taxon>Ascomycota</taxon>
        <taxon>Pezizomycotina</taxon>
        <taxon>Sordariomycetes</taxon>
        <taxon>Hypocreomycetidae</taxon>
        <taxon>Hypocreales</taxon>
        <taxon>Ophiocordycipitaceae</taxon>
        <taxon>Ophiocordyceps</taxon>
    </lineage>
</organism>
<dbReference type="InterPro" id="IPR002575">
    <property type="entry name" value="Aminoglycoside_PTrfase"/>
</dbReference>